<gene>
    <name evidence="3" type="ORF">pdam_00017757</name>
</gene>
<evidence type="ECO:0000256" key="2">
    <source>
        <dbReference type="ARBA" id="ARBA00022737"/>
    </source>
</evidence>
<evidence type="ECO:0000313" key="3">
    <source>
        <dbReference type="EMBL" id="RMX41283.1"/>
    </source>
</evidence>
<accession>A0A3M6TIM8</accession>
<keyword evidence="4" id="KW-1185">Reference proteome</keyword>
<dbReference type="OrthoDB" id="5965730at2759"/>
<protein>
    <submittedName>
        <fullName evidence="3">Uncharacterized protein</fullName>
    </submittedName>
</protein>
<dbReference type="InterPro" id="IPR005492">
    <property type="entry name" value="EPTP"/>
</dbReference>
<name>A0A3M6TIM8_POCDA</name>
<dbReference type="Pfam" id="PF03736">
    <property type="entry name" value="EPTP"/>
    <property type="match status" value="1"/>
</dbReference>
<dbReference type="PROSITE" id="PS50912">
    <property type="entry name" value="EAR"/>
    <property type="match status" value="1"/>
</dbReference>
<dbReference type="AlphaFoldDB" id="A0A3M6TIM8"/>
<dbReference type="EMBL" id="RCHS01003508">
    <property type="protein sequence ID" value="RMX41283.1"/>
    <property type="molecule type" value="Genomic_DNA"/>
</dbReference>
<dbReference type="InterPro" id="IPR009039">
    <property type="entry name" value="EAR"/>
</dbReference>
<sequence>MGLYQVRSFPVHSFSWSPCMISIRDRRSNLLGFGQLLRQQPKQSTQSVVYQASRGQFIKYQEISTYGAVDFSSFEYKGLTYLAVANYYHQKYNINSALNKWV</sequence>
<organism evidence="3 4">
    <name type="scientific">Pocillopora damicornis</name>
    <name type="common">Cauliflower coral</name>
    <name type="synonym">Millepora damicornis</name>
    <dbReference type="NCBI Taxonomy" id="46731"/>
    <lineage>
        <taxon>Eukaryota</taxon>
        <taxon>Metazoa</taxon>
        <taxon>Cnidaria</taxon>
        <taxon>Anthozoa</taxon>
        <taxon>Hexacorallia</taxon>
        <taxon>Scleractinia</taxon>
        <taxon>Astrocoeniina</taxon>
        <taxon>Pocilloporidae</taxon>
        <taxon>Pocillopora</taxon>
    </lineage>
</organism>
<evidence type="ECO:0000313" key="4">
    <source>
        <dbReference type="Proteomes" id="UP000275408"/>
    </source>
</evidence>
<proteinExistence type="predicted"/>
<dbReference type="Proteomes" id="UP000275408">
    <property type="component" value="Unassembled WGS sequence"/>
</dbReference>
<keyword evidence="2" id="KW-0677">Repeat</keyword>
<keyword evidence="1" id="KW-0732">Signal</keyword>
<evidence type="ECO:0000256" key="1">
    <source>
        <dbReference type="ARBA" id="ARBA00022729"/>
    </source>
</evidence>
<comment type="caution">
    <text evidence="3">The sequence shown here is derived from an EMBL/GenBank/DDBJ whole genome shotgun (WGS) entry which is preliminary data.</text>
</comment>
<reference evidence="3 4" key="1">
    <citation type="journal article" date="2018" name="Sci. Rep.">
        <title>Comparative analysis of the Pocillopora damicornis genome highlights role of immune system in coral evolution.</title>
        <authorList>
            <person name="Cunning R."/>
            <person name="Bay R.A."/>
            <person name="Gillette P."/>
            <person name="Baker A.C."/>
            <person name="Traylor-Knowles N."/>
        </authorList>
    </citation>
    <scope>NUCLEOTIDE SEQUENCE [LARGE SCALE GENOMIC DNA]</scope>
    <source>
        <strain evidence="3">RSMAS</strain>
        <tissue evidence="3">Whole animal</tissue>
    </source>
</reference>